<evidence type="ECO:0000313" key="1">
    <source>
        <dbReference type="EMBL" id="OQW86051.1"/>
    </source>
</evidence>
<protein>
    <submittedName>
        <fullName evidence="1">Uncharacterized protein</fullName>
    </submittedName>
</protein>
<organism evidence="1 2">
    <name type="scientific">Rhodoferax ferrireducens</name>
    <dbReference type="NCBI Taxonomy" id="192843"/>
    <lineage>
        <taxon>Bacteria</taxon>
        <taxon>Pseudomonadati</taxon>
        <taxon>Pseudomonadota</taxon>
        <taxon>Betaproteobacteria</taxon>
        <taxon>Burkholderiales</taxon>
        <taxon>Comamonadaceae</taxon>
        <taxon>Rhodoferax</taxon>
    </lineage>
</organism>
<comment type="caution">
    <text evidence="1">The sequence shown here is derived from an EMBL/GenBank/DDBJ whole genome shotgun (WGS) entry which is preliminary data.</text>
</comment>
<accession>A0A1W9KPK9</accession>
<name>A0A1W9KPK9_9BURK</name>
<gene>
    <name evidence="1" type="ORF">BWK72_19235</name>
</gene>
<proteinExistence type="predicted"/>
<dbReference type="EMBL" id="MTEI01000024">
    <property type="protein sequence ID" value="OQW86051.1"/>
    <property type="molecule type" value="Genomic_DNA"/>
</dbReference>
<evidence type="ECO:0000313" key="2">
    <source>
        <dbReference type="Proteomes" id="UP000192505"/>
    </source>
</evidence>
<dbReference type="AlphaFoldDB" id="A0A1W9KPK9"/>
<reference evidence="1 2" key="1">
    <citation type="submission" date="2017-01" db="EMBL/GenBank/DDBJ databases">
        <title>Novel large sulfur bacteria in the metagenomes of groundwater-fed chemosynthetic microbial mats in the Lake Huron basin.</title>
        <authorList>
            <person name="Sharrar A.M."/>
            <person name="Flood B.E."/>
            <person name="Bailey J.V."/>
            <person name="Jones D.S."/>
            <person name="Biddanda B."/>
            <person name="Ruberg S.A."/>
            <person name="Marcus D.N."/>
            <person name="Dick G.J."/>
        </authorList>
    </citation>
    <scope>NUCLEOTIDE SEQUENCE [LARGE SCALE GENOMIC DNA]</scope>
    <source>
        <strain evidence="1">A7</strain>
    </source>
</reference>
<dbReference type="Proteomes" id="UP000192505">
    <property type="component" value="Unassembled WGS sequence"/>
</dbReference>
<sequence length="75" mass="8902">MLHMKLLVSHKSWQQWIKDEEGRFAAVNHPAPEKYPCYGYMALESWGQETLRPIYLYQRDVDAMSLELMALAQRM</sequence>